<evidence type="ECO:0000256" key="1">
    <source>
        <dbReference type="ARBA" id="ARBA00008520"/>
    </source>
</evidence>
<accession>A0ABW1UQY1</accession>
<reference evidence="6" key="1">
    <citation type="journal article" date="2019" name="Int. J. Syst. Evol. Microbiol.">
        <title>The Global Catalogue of Microorganisms (GCM) 10K type strain sequencing project: providing services to taxonomists for standard genome sequencing and annotation.</title>
        <authorList>
            <consortium name="The Broad Institute Genomics Platform"/>
            <consortium name="The Broad Institute Genome Sequencing Center for Infectious Disease"/>
            <person name="Wu L."/>
            <person name="Ma J."/>
        </authorList>
    </citation>
    <scope>NUCLEOTIDE SEQUENCE [LARGE SCALE GENOMIC DNA]</scope>
    <source>
        <strain evidence="6">CCM 8897</strain>
    </source>
</reference>
<protein>
    <submittedName>
        <fullName evidence="5">ABC transporter substrate-binding protein</fullName>
    </submittedName>
</protein>
<dbReference type="EMBL" id="JBHSSM010000017">
    <property type="protein sequence ID" value="MFC6315391.1"/>
    <property type="molecule type" value="Genomic_DNA"/>
</dbReference>
<keyword evidence="6" id="KW-1185">Reference proteome</keyword>
<feature type="chain" id="PRO_5046086089" evidence="4">
    <location>
        <begin position="20"/>
        <end position="425"/>
    </location>
</feature>
<dbReference type="PROSITE" id="PS51257">
    <property type="entry name" value="PROKAR_LIPOPROTEIN"/>
    <property type="match status" value="1"/>
</dbReference>
<dbReference type="Proteomes" id="UP001596310">
    <property type="component" value="Unassembled WGS sequence"/>
</dbReference>
<keyword evidence="3 4" id="KW-0732">Signal</keyword>
<comment type="similarity">
    <text evidence="1">Belongs to the bacterial solute-binding protein 1 family.</text>
</comment>
<dbReference type="InterPro" id="IPR006059">
    <property type="entry name" value="SBP"/>
</dbReference>
<evidence type="ECO:0000256" key="3">
    <source>
        <dbReference type="ARBA" id="ARBA00022729"/>
    </source>
</evidence>
<evidence type="ECO:0000313" key="5">
    <source>
        <dbReference type="EMBL" id="MFC6315391.1"/>
    </source>
</evidence>
<dbReference type="Gene3D" id="3.40.190.10">
    <property type="entry name" value="Periplasmic binding protein-like II"/>
    <property type="match status" value="1"/>
</dbReference>
<dbReference type="CDD" id="cd13585">
    <property type="entry name" value="PBP2_TMBP_like"/>
    <property type="match status" value="1"/>
</dbReference>
<proteinExistence type="inferred from homology"/>
<comment type="caution">
    <text evidence="5">The sequence shown here is derived from an EMBL/GenBank/DDBJ whole genome shotgun (WGS) entry which is preliminary data.</text>
</comment>
<name>A0ABW1UQY1_9LACO</name>
<gene>
    <name evidence="5" type="ORF">ACFQHW_07440</name>
</gene>
<evidence type="ECO:0000256" key="2">
    <source>
        <dbReference type="ARBA" id="ARBA00022448"/>
    </source>
</evidence>
<dbReference type="RefSeq" id="WP_125597650.1">
    <property type="nucleotide sequence ID" value="NZ_JBHSSM010000017.1"/>
</dbReference>
<dbReference type="Pfam" id="PF13416">
    <property type="entry name" value="SBP_bac_8"/>
    <property type="match status" value="1"/>
</dbReference>
<feature type="signal peptide" evidence="4">
    <location>
        <begin position="1"/>
        <end position="19"/>
    </location>
</feature>
<evidence type="ECO:0000313" key="6">
    <source>
        <dbReference type="Proteomes" id="UP001596310"/>
    </source>
</evidence>
<evidence type="ECO:0000256" key="4">
    <source>
        <dbReference type="SAM" id="SignalP"/>
    </source>
</evidence>
<keyword evidence="2" id="KW-0813">Transport</keyword>
<organism evidence="5 6">
    <name type="scientific">Lapidilactobacillus achengensis</name>
    <dbReference type="NCBI Taxonomy" id="2486000"/>
    <lineage>
        <taxon>Bacteria</taxon>
        <taxon>Bacillati</taxon>
        <taxon>Bacillota</taxon>
        <taxon>Bacilli</taxon>
        <taxon>Lactobacillales</taxon>
        <taxon>Lactobacillaceae</taxon>
        <taxon>Lapidilactobacillus</taxon>
    </lineage>
</organism>
<dbReference type="SUPFAM" id="SSF53850">
    <property type="entry name" value="Periplasmic binding protein-like II"/>
    <property type="match status" value="1"/>
</dbReference>
<sequence length="425" mass="47227">MKKRLLGTMILVVSTMLFGCSSKSGSEAGTSKESSKIVWAGWSGEEESTKPFINDLIHSYNSEAKDKVKWVGWPWKDTQQQLIIRNQGSEQLDVAQVDINMFGALAKMGLLEDINTLLGKKELSKTYEGSALKVGQVDGKQLGVPWSVASIGMVYNPTILKKAGYDNPPKTIAEFEDCMAKIKAVDPDIIPYGVATKEETMATDFQPWLWTFGGKILKNGKVTLDSSKTKDAMNWYKELLKNNFIQMNMTRFDARQLFAEGKLAFYDDAISAKGVAMQNGISEDKLAESIQPMERPVLNSGDDPQAAMWGHLLVVFKKSKNKEEALSFIKFVTSEKQALKYLNSNGMPPVVKSALSSDEVKADTWTKSWLDYSKTGQRLEFTVEQNGSELNNILVEELQGILLNKKSVDEGVTSASKRIDEAINQ</sequence>
<dbReference type="PANTHER" id="PTHR30061:SF50">
    <property type="entry name" value="MALTOSE_MALTODEXTRIN-BINDING PERIPLASMIC PROTEIN"/>
    <property type="match status" value="1"/>
</dbReference>
<dbReference type="PANTHER" id="PTHR30061">
    <property type="entry name" value="MALTOSE-BINDING PERIPLASMIC PROTEIN"/>
    <property type="match status" value="1"/>
</dbReference>